<name>A0A8H5FDJ9_9AGAR</name>
<keyword evidence="4" id="KW-0119">Carbohydrate metabolism</keyword>
<evidence type="ECO:0000256" key="1">
    <source>
        <dbReference type="ARBA" id="ARBA00000822"/>
    </source>
</evidence>
<evidence type="ECO:0000256" key="5">
    <source>
        <dbReference type="ARBA" id="ARBA00023295"/>
    </source>
</evidence>
<comment type="caution">
    <text evidence="11">The sequence shown here is derived from an EMBL/GenBank/DDBJ whole genome shotgun (WGS) entry which is preliminary data.</text>
</comment>
<dbReference type="InterPro" id="IPR001579">
    <property type="entry name" value="Glyco_hydro_18_chit_AS"/>
</dbReference>
<dbReference type="InterPro" id="IPR050314">
    <property type="entry name" value="Glycosyl_Hydrlase_18"/>
</dbReference>
<dbReference type="SUPFAM" id="SSF54556">
    <property type="entry name" value="Chitinase insertion domain"/>
    <property type="match status" value="1"/>
</dbReference>
<dbReference type="InterPro" id="IPR029070">
    <property type="entry name" value="Chitinase_insertion_sf"/>
</dbReference>
<feature type="chain" id="PRO_5034152539" description="GH18 domain-containing protein" evidence="9">
    <location>
        <begin position="22"/>
        <end position="431"/>
    </location>
</feature>
<dbReference type="GO" id="GO:0006032">
    <property type="term" value="P:chitin catabolic process"/>
    <property type="evidence" value="ECO:0007669"/>
    <property type="project" value="UniProtKB-KW"/>
</dbReference>
<protein>
    <recommendedName>
        <fullName evidence="10">GH18 domain-containing protein</fullName>
    </recommendedName>
</protein>
<keyword evidence="6" id="KW-0624">Polysaccharide degradation</keyword>
<dbReference type="GO" id="GO:0000272">
    <property type="term" value="P:polysaccharide catabolic process"/>
    <property type="evidence" value="ECO:0007669"/>
    <property type="project" value="UniProtKB-KW"/>
</dbReference>
<dbReference type="InterPro" id="IPR017853">
    <property type="entry name" value="GH"/>
</dbReference>
<dbReference type="Gene3D" id="3.20.20.80">
    <property type="entry name" value="Glycosidases"/>
    <property type="match status" value="1"/>
</dbReference>
<gene>
    <name evidence="11" type="ORF">D9611_002531</name>
</gene>
<dbReference type="AlphaFoldDB" id="A0A8H5FDJ9"/>
<keyword evidence="5 7" id="KW-0326">Glycosidase</keyword>
<keyword evidence="9" id="KW-0732">Signal</keyword>
<dbReference type="GO" id="GO:0005576">
    <property type="term" value="C:extracellular region"/>
    <property type="evidence" value="ECO:0007669"/>
    <property type="project" value="TreeGrafter"/>
</dbReference>
<evidence type="ECO:0000256" key="4">
    <source>
        <dbReference type="ARBA" id="ARBA00023277"/>
    </source>
</evidence>
<feature type="signal peptide" evidence="9">
    <location>
        <begin position="1"/>
        <end position="21"/>
    </location>
</feature>
<evidence type="ECO:0000256" key="6">
    <source>
        <dbReference type="ARBA" id="ARBA00023326"/>
    </source>
</evidence>
<evidence type="ECO:0000313" key="11">
    <source>
        <dbReference type="EMBL" id="KAF5333205.1"/>
    </source>
</evidence>
<dbReference type="PROSITE" id="PS51910">
    <property type="entry name" value="GH18_2"/>
    <property type="match status" value="1"/>
</dbReference>
<dbReference type="GO" id="GO:0008061">
    <property type="term" value="F:chitin binding"/>
    <property type="evidence" value="ECO:0007669"/>
    <property type="project" value="InterPro"/>
</dbReference>
<keyword evidence="2 7" id="KW-0378">Hydrolase</keyword>
<dbReference type="SUPFAM" id="SSF51445">
    <property type="entry name" value="(Trans)glycosidases"/>
    <property type="match status" value="1"/>
</dbReference>
<dbReference type="PANTHER" id="PTHR11177:SF317">
    <property type="entry name" value="CHITINASE 12-RELATED"/>
    <property type="match status" value="1"/>
</dbReference>
<evidence type="ECO:0000256" key="2">
    <source>
        <dbReference type="ARBA" id="ARBA00022801"/>
    </source>
</evidence>
<organism evidence="11 12">
    <name type="scientific">Ephemerocybe angulata</name>
    <dbReference type="NCBI Taxonomy" id="980116"/>
    <lineage>
        <taxon>Eukaryota</taxon>
        <taxon>Fungi</taxon>
        <taxon>Dikarya</taxon>
        <taxon>Basidiomycota</taxon>
        <taxon>Agaricomycotina</taxon>
        <taxon>Agaricomycetes</taxon>
        <taxon>Agaricomycetidae</taxon>
        <taxon>Agaricales</taxon>
        <taxon>Agaricineae</taxon>
        <taxon>Psathyrellaceae</taxon>
        <taxon>Ephemerocybe</taxon>
    </lineage>
</organism>
<keyword evidence="12" id="KW-1185">Reference proteome</keyword>
<reference evidence="11 12" key="1">
    <citation type="journal article" date="2020" name="ISME J.">
        <title>Uncovering the hidden diversity of litter-decomposition mechanisms in mushroom-forming fungi.</title>
        <authorList>
            <person name="Floudas D."/>
            <person name="Bentzer J."/>
            <person name="Ahren D."/>
            <person name="Johansson T."/>
            <person name="Persson P."/>
            <person name="Tunlid A."/>
        </authorList>
    </citation>
    <scope>NUCLEOTIDE SEQUENCE [LARGE SCALE GENOMIC DNA]</scope>
    <source>
        <strain evidence="11 12">CBS 175.51</strain>
    </source>
</reference>
<evidence type="ECO:0000259" key="10">
    <source>
        <dbReference type="PROSITE" id="PS51910"/>
    </source>
</evidence>
<dbReference type="Gene3D" id="3.10.50.10">
    <property type="match status" value="1"/>
</dbReference>
<evidence type="ECO:0000313" key="12">
    <source>
        <dbReference type="Proteomes" id="UP000541558"/>
    </source>
</evidence>
<evidence type="ECO:0000256" key="3">
    <source>
        <dbReference type="ARBA" id="ARBA00023024"/>
    </source>
</evidence>
<dbReference type="EMBL" id="JAACJK010000109">
    <property type="protein sequence ID" value="KAF5333205.1"/>
    <property type="molecule type" value="Genomic_DNA"/>
</dbReference>
<proteinExistence type="inferred from homology"/>
<dbReference type="OrthoDB" id="73875at2759"/>
<dbReference type="PROSITE" id="PS01095">
    <property type="entry name" value="GH18_1"/>
    <property type="match status" value="1"/>
</dbReference>
<dbReference type="PANTHER" id="PTHR11177">
    <property type="entry name" value="CHITINASE"/>
    <property type="match status" value="1"/>
</dbReference>
<evidence type="ECO:0000256" key="7">
    <source>
        <dbReference type="RuleBase" id="RU000489"/>
    </source>
</evidence>
<dbReference type="Proteomes" id="UP000541558">
    <property type="component" value="Unassembled WGS sequence"/>
</dbReference>
<accession>A0A8H5FDJ9</accession>
<dbReference type="InterPro" id="IPR011583">
    <property type="entry name" value="Chitinase_II/V-like_cat"/>
</dbReference>
<dbReference type="Pfam" id="PF00704">
    <property type="entry name" value="Glyco_hydro_18"/>
    <property type="match status" value="1"/>
</dbReference>
<sequence>MKVPVLLLAAGLSAVFESCGAQDASVSSSVEISGFGNHGPRIPGKVAAAWYAGWHTADFPLSKVPWSKYTHLTYAFAITTPDVRTLSLEGSSPETLPNFVREARKHNVKALISVGGWTGSRFFSTAVATPQNRTAFVKTVVGFVQKYNLDGVDFDWEYPASQGIGCNTISTADTANFLLFLQELRKNPIGSKIIVTAATATRPFTGPDGAPSASVAPFAKVLDYFALMNYDIWGPWSATVGPNAPLNDTCAAPENQQGLSAVNAVQAWSGAGVPKDQLVLAVAGYGHGFSVPKANAFVNGSTTVLKPYPAFDGANRPKGDAWDDGAGPDVCGVVNPNGGNFNFWGLIANGFLKADGTPAPGIGYRYDSCSQTPYVYNPTTEIMVSFDNAQSFAAKGNFIKNSGLKGFALWEAGGDSNSILLNSIRGAVGFR</sequence>
<dbReference type="SMART" id="SM00636">
    <property type="entry name" value="Glyco_18"/>
    <property type="match status" value="1"/>
</dbReference>
<comment type="similarity">
    <text evidence="8">Belongs to the glycosyl hydrolase 18 family.</text>
</comment>
<evidence type="ECO:0000256" key="9">
    <source>
        <dbReference type="SAM" id="SignalP"/>
    </source>
</evidence>
<dbReference type="InterPro" id="IPR001223">
    <property type="entry name" value="Glyco_hydro18_cat"/>
</dbReference>
<comment type="catalytic activity">
    <reaction evidence="1">
        <text>Random endo-hydrolysis of N-acetyl-beta-D-glucosaminide (1-&gt;4)-beta-linkages in chitin and chitodextrins.</text>
        <dbReference type="EC" id="3.2.1.14"/>
    </reaction>
</comment>
<feature type="domain" description="GH18" evidence="10">
    <location>
        <begin position="45"/>
        <end position="431"/>
    </location>
</feature>
<dbReference type="GO" id="GO:0008843">
    <property type="term" value="F:endochitinase activity"/>
    <property type="evidence" value="ECO:0007669"/>
    <property type="project" value="UniProtKB-EC"/>
</dbReference>
<evidence type="ECO:0000256" key="8">
    <source>
        <dbReference type="RuleBase" id="RU004453"/>
    </source>
</evidence>
<keyword evidence="3" id="KW-0146">Chitin degradation</keyword>